<dbReference type="Proteomes" id="UP000085678">
    <property type="component" value="Unplaced"/>
</dbReference>
<keyword evidence="2" id="KW-0732">Signal</keyword>
<gene>
    <name evidence="5" type="primary">LOC106172128</name>
</gene>
<dbReference type="InterPro" id="IPR007084">
    <property type="entry name" value="BRICHOS_dom"/>
</dbReference>
<dbReference type="AlphaFoldDB" id="A0A1S3JDD4"/>
<protein>
    <submittedName>
        <fullName evidence="5">Integral membrane protein 2B</fullName>
    </submittedName>
</protein>
<evidence type="ECO:0000256" key="1">
    <source>
        <dbReference type="ARBA" id="ARBA00023157"/>
    </source>
</evidence>
<name>A0A1S3JDD4_LINAN</name>
<feature type="domain" description="BRICHOS" evidence="3">
    <location>
        <begin position="52"/>
        <end position="142"/>
    </location>
</feature>
<evidence type="ECO:0000256" key="2">
    <source>
        <dbReference type="SAM" id="SignalP"/>
    </source>
</evidence>
<sequence length="186" mass="21452">MRQVIVLFAFWICAVFSVRTRPPMVSFELNGEPYYIYVEKDRAHKLMVMPETKDCDRTIIFHDFLGNKTIYKDVTAETCFVSPLYRDVVDKVAVIFKAVTPQYAVENTPAIILLRERRMDANEITSLGRMAFLCRNYATFWVRRNTPKEGIRFSEKGIDTDSGIVIGRVFAETANVPLRFASSWTS</sequence>
<dbReference type="KEGG" id="lak:106172128"/>
<dbReference type="InParanoid" id="A0A1S3JDD4"/>
<organism evidence="4 5">
    <name type="scientific">Lingula anatina</name>
    <name type="common">Brachiopod</name>
    <name type="synonym">Lingula unguis</name>
    <dbReference type="NCBI Taxonomy" id="7574"/>
    <lineage>
        <taxon>Eukaryota</taxon>
        <taxon>Metazoa</taxon>
        <taxon>Spiralia</taxon>
        <taxon>Lophotrochozoa</taxon>
        <taxon>Brachiopoda</taxon>
        <taxon>Linguliformea</taxon>
        <taxon>Lingulata</taxon>
        <taxon>Lingulida</taxon>
        <taxon>Linguloidea</taxon>
        <taxon>Lingulidae</taxon>
        <taxon>Lingula</taxon>
    </lineage>
</organism>
<feature type="chain" id="PRO_5010366759" evidence="2">
    <location>
        <begin position="21"/>
        <end position="186"/>
    </location>
</feature>
<accession>A0A1S3JDD4</accession>
<evidence type="ECO:0000313" key="5">
    <source>
        <dbReference type="RefSeq" id="XP_013408181.1"/>
    </source>
</evidence>
<evidence type="ECO:0000259" key="3">
    <source>
        <dbReference type="PROSITE" id="PS50869"/>
    </source>
</evidence>
<keyword evidence="4" id="KW-1185">Reference proteome</keyword>
<evidence type="ECO:0000313" key="4">
    <source>
        <dbReference type="Proteomes" id="UP000085678"/>
    </source>
</evidence>
<keyword evidence="1" id="KW-1015">Disulfide bond</keyword>
<dbReference type="PROSITE" id="PS50869">
    <property type="entry name" value="BRICHOS"/>
    <property type="match status" value="1"/>
</dbReference>
<proteinExistence type="predicted"/>
<feature type="signal peptide" evidence="2">
    <location>
        <begin position="1"/>
        <end position="20"/>
    </location>
</feature>
<reference evidence="5" key="1">
    <citation type="submission" date="2025-08" db="UniProtKB">
        <authorList>
            <consortium name="RefSeq"/>
        </authorList>
    </citation>
    <scope>IDENTIFICATION</scope>
    <source>
        <tissue evidence="5">Gonads</tissue>
    </source>
</reference>
<dbReference type="GeneID" id="106172128"/>
<dbReference type="RefSeq" id="XP_013408181.1">
    <property type="nucleotide sequence ID" value="XM_013552727.1"/>
</dbReference>